<organism evidence="1 2">
    <name type="scientific">Parasponia andersonii</name>
    <name type="common">Sponia andersonii</name>
    <dbReference type="NCBI Taxonomy" id="3476"/>
    <lineage>
        <taxon>Eukaryota</taxon>
        <taxon>Viridiplantae</taxon>
        <taxon>Streptophyta</taxon>
        <taxon>Embryophyta</taxon>
        <taxon>Tracheophyta</taxon>
        <taxon>Spermatophyta</taxon>
        <taxon>Magnoliopsida</taxon>
        <taxon>eudicotyledons</taxon>
        <taxon>Gunneridae</taxon>
        <taxon>Pentapetalae</taxon>
        <taxon>rosids</taxon>
        <taxon>fabids</taxon>
        <taxon>Rosales</taxon>
        <taxon>Cannabaceae</taxon>
        <taxon>Parasponia</taxon>
    </lineage>
</organism>
<protein>
    <submittedName>
        <fullName evidence="1">Uncharacterized protein</fullName>
    </submittedName>
</protein>
<name>A0A2P5AXJ4_PARAD</name>
<dbReference type="AlphaFoldDB" id="A0A2P5AXJ4"/>
<keyword evidence="2" id="KW-1185">Reference proteome</keyword>
<dbReference type="EMBL" id="JXTB01000419">
    <property type="protein sequence ID" value="PON41257.1"/>
    <property type="molecule type" value="Genomic_DNA"/>
</dbReference>
<evidence type="ECO:0000313" key="1">
    <source>
        <dbReference type="EMBL" id="PON41257.1"/>
    </source>
</evidence>
<dbReference type="Proteomes" id="UP000237105">
    <property type="component" value="Unassembled WGS sequence"/>
</dbReference>
<comment type="caution">
    <text evidence="1">The sequence shown here is derived from an EMBL/GenBank/DDBJ whole genome shotgun (WGS) entry which is preliminary data.</text>
</comment>
<reference evidence="2" key="1">
    <citation type="submission" date="2016-06" db="EMBL/GenBank/DDBJ databases">
        <title>Parallel loss of symbiosis genes in relatives of nitrogen-fixing non-legume Parasponia.</title>
        <authorList>
            <person name="Van Velzen R."/>
            <person name="Holmer R."/>
            <person name="Bu F."/>
            <person name="Rutten L."/>
            <person name="Van Zeijl A."/>
            <person name="Liu W."/>
            <person name="Santuari L."/>
            <person name="Cao Q."/>
            <person name="Sharma T."/>
            <person name="Shen D."/>
            <person name="Roswanjaya Y."/>
            <person name="Wardhani T."/>
            <person name="Kalhor M.S."/>
            <person name="Jansen J."/>
            <person name="Van den Hoogen J."/>
            <person name="Gungor B."/>
            <person name="Hartog M."/>
            <person name="Hontelez J."/>
            <person name="Verver J."/>
            <person name="Yang W.-C."/>
            <person name="Schijlen E."/>
            <person name="Repin R."/>
            <person name="Schilthuizen M."/>
            <person name="Schranz E."/>
            <person name="Heidstra R."/>
            <person name="Miyata K."/>
            <person name="Fedorova E."/>
            <person name="Kohlen W."/>
            <person name="Bisseling T."/>
            <person name="Smit S."/>
            <person name="Geurts R."/>
        </authorList>
    </citation>
    <scope>NUCLEOTIDE SEQUENCE [LARGE SCALE GENOMIC DNA]</scope>
    <source>
        <strain evidence="2">cv. WU1-14</strain>
    </source>
</reference>
<evidence type="ECO:0000313" key="2">
    <source>
        <dbReference type="Proteomes" id="UP000237105"/>
    </source>
</evidence>
<accession>A0A2P5AXJ4</accession>
<sequence>MGRELPSAVGLQTLVGPLRQSLPFARSWLHLPVALCGERYLCVLSQLHLLNLGRPCGPSLPSGLLLPGQQAFGLAFVLDPVVLPRNSFWRQDVCSWLSFLRMPLSSIVWPFIRGERDRETPTLSLTLNGFPQTVPNY</sequence>
<proteinExistence type="predicted"/>
<gene>
    <name evidence="1" type="ORF">PanWU01x14_290960</name>
</gene>